<comment type="caution">
    <text evidence="2">The sequence shown here is derived from an EMBL/GenBank/DDBJ whole genome shotgun (WGS) entry which is preliminary data.</text>
</comment>
<sequence length="78" mass="8191">MDGSTATALETPRKAAVLGSPIAHSKSPLLHLAAYEALGLSDWTYERIECTGEQLPALVDSLGPEWVGLSVTMPGKIA</sequence>
<protein>
    <submittedName>
        <fullName evidence="2">Shikimate dehydrogenase</fullName>
    </submittedName>
</protein>
<dbReference type="EMBL" id="MRBO01000774">
    <property type="protein sequence ID" value="KAB2581866.1"/>
    <property type="molecule type" value="Genomic_DNA"/>
</dbReference>
<accession>A0A5N5DUV2</accession>
<dbReference type="Gene3D" id="3.40.50.10860">
    <property type="entry name" value="Leucine Dehydrogenase, chain A, domain 1"/>
    <property type="match status" value="1"/>
</dbReference>
<dbReference type="GO" id="GO:0004764">
    <property type="term" value="F:shikimate 3-dehydrogenase (NADP+) activity"/>
    <property type="evidence" value="ECO:0007669"/>
    <property type="project" value="InterPro"/>
</dbReference>
<dbReference type="SUPFAM" id="SSF53223">
    <property type="entry name" value="Aminoacid dehydrogenase-like, N-terminal domain"/>
    <property type="match status" value="1"/>
</dbReference>
<feature type="domain" description="Shikimate dehydrogenase substrate binding N-terminal" evidence="1">
    <location>
        <begin position="17"/>
        <end position="76"/>
    </location>
</feature>
<evidence type="ECO:0000313" key="3">
    <source>
        <dbReference type="Proteomes" id="UP000325576"/>
    </source>
</evidence>
<gene>
    <name evidence="2" type="ORF">BS297_28700</name>
</gene>
<dbReference type="Proteomes" id="UP000325576">
    <property type="component" value="Unassembled WGS sequence"/>
</dbReference>
<evidence type="ECO:0000259" key="1">
    <source>
        <dbReference type="Pfam" id="PF08501"/>
    </source>
</evidence>
<dbReference type="AlphaFoldDB" id="A0A5N5DUV2"/>
<evidence type="ECO:0000313" key="2">
    <source>
        <dbReference type="EMBL" id="KAB2581866.1"/>
    </source>
</evidence>
<dbReference type="InterPro" id="IPR013708">
    <property type="entry name" value="Shikimate_DH-bd_N"/>
</dbReference>
<organism evidence="2 3">
    <name type="scientific">Rhodococcus erythropolis</name>
    <name type="common">Arthrobacter picolinophilus</name>
    <dbReference type="NCBI Taxonomy" id="1833"/>
    <lineage>
        <taxon>Bacteria</taxon>
        <taxon>Bacillati</taxon>
        <taxon>Actinomycetota</taxon>
        <taxon>Actinomycetes</taxon>
        <taxon>Mycobacteriales</taxon>
        <taxon>Nocardiaceae</taxon>
        <taxon>Rhodococcus</taxon>
        <taxon>Rhodococcus erythropolis group</taxon>
    </lineage>
</organism>
<reference evidence="2 3" key="1">
    <citation type="journal article" date="2017" name="Poromechanics V (2013)">
        <title>Genomic Characterization of the Arsenic-Tolerant Actinobacterium, &lt;i&gt;Rhodococcus erythropolis&lt;/i&gt; S43.</title>
        <authorList>
            <person name="Retamal-Morales G."/>
            <person name="Mehnert M."/>
            <person name="Schwabe R."/>
            <person name="Tischler D."/>
            <person name="Schloemann M."/>
            <person name="Levican G.J."/>
        </authorList>
    </citation>
    <scope>NUCLEOTIDE SEQUENCE [LARGE SCALE GENOMIC DNA]</scope>
    <source>
        <strain evidence="2 3">S43</strain>
    </source>
</reference>
<name>A0A5N5DUV2_RHOER</name>
<dbReference type="Pfam" id="PF08501">
    <property type="entry name" value="Shikimate_dh_N"/>
    <property type="match status" value="1"/>
</dbReference>
<feature type="non-terminal residue" evidence="2">
    <location>
        <position position="78"/>
    </location>
</feature>
<dbReference type="InterPro" id="IPR046346">
    <property type="entry name" value="Aminoacid_DH-like_N_sf"/>
</dbReference>
<proteinExistence type="predicted"/>